<evidence type="ECO:0000256" key="2">
    <source>
        <dbReference type="ARBA" id="ARBA00022801"/>
    </source>
</evidence>
<comment type="similarity">
    <text evidence="1">Belongs to the AB hydrolase superfamily. AB hydrolase 2 family.</text>
</comment>
<evidence type="ECO:0000256" key="1">
    <source>
        <dbReference type="ARBA" id="ARBA00006499"/>
    </source>
</evidence>
<keyword evidence="5" id="KW-1185">Reference proteome</keyword>
<dbReference type="InterPro" id="IPR029058">
    <property type="entry name" value="AB_hydrolase_fold"/>
</dbReference>
<dbReference type="PANTHER" id="PTHR10655">
    <property type="entry name" value="LYSOPHOSPHOLIPASE-RELATED"/>
    <property type="match status" value="1"/>
</dbReference>
<dbReference type="PANTHER" id="PTHR10655:SF17">
    <property type="entry name" value="LYSOPHOSPHOLIPASE-LIKE PROTEIN 1"/>
    <property type="match status" value="1"/>
</dbReference>
<gene>
    <name evidence="4" type="ORF">D9R08_02340</name>
</gene>
<name>A0A3L9Y4N6_9RHOB</name>
<dbReference type="AlphaFoldDB" id="A0A3L9Y4N6"/>
<dbReference type="SUPFAM" id="SSF53474">
    <property type="entry name" value="alpha/beta-Hydrolases"/>
    <property type="match status" value="1"/>
</dbReference>
<comment type="caution">
    <text evidence="4">The sequence shown here is derived from an EMBL/GenBank/DDBJ whole genome shotgun (WGS) entry which is preliminary data.</text>
</comment>
<organism evidence="4 5">
    <name type="scientific">Rhodophyticola porphyridii</name>
    <dbReference type="NCBI Taxonomy" id="1852017"/>
    <lineage>
        <taxon>Bacteria</taxon>
        <taxon>Pseudomonadati</taxon>
        <taxon>Pseudomonadota</taxon>
        <taxon>Alphaproteobacteria</taxon>
        <taxon>Rhodobacterales</taxon>
        <taxon>Roseobacteraceae</taxon>
        <taxon>Rhodophyticola</taxon>
    </lineage>
</organism>
<protein>
    <submittedName>
        <fullName evidence="4">Phospholipase</fullName>
    </submittedName>
</protein>
<feature type="domain" description="Phospholipase/carboxylesterase/thioesterase" evidence="3">
    <location>
        <begin position="56"/>
        <end position="217"/>
    </location>
</feature>
<evidence type="ECO:0000259" key="3">
    <source>
        <dbReference type="Pfam" id="PF02230"/>
    </source>
</evidence>
<dbReference type="Proteomes" id="UP000281343">
    <property type="component" value="Unassembled WGS sequence"/>
</dbReference>
<dbReference type="EMBL" id="RCNT01000001">
    <property type="protein sequence ID" value="RMA43784.1"/>
    <property type="molecule type" value="Genomic_DNA"/>
</dbReference>
<dbReference type="InterPro" id="IPR050565">
    <property type="entry name" value="LYPA1-2/EST-like"/>
</dbReference>
<reference evidence="4 5" key="1">
    <citation type="submission" date="2018-10" db="EMBL/GenBank/DDBJ databases">
        <authorList>
            <person name="Jung H.S."/>
            <person name="Jeon C.O."/>
        </authorList>
    </citation>
    <scope>NUCLEOTIDE SEQUENCE [LARGE SCALE GENOMIC DNA]</scope>
    <source>
        <strain evidence="4 5">MA-7-27</strain>
    </source>
</reference>
<dbReference type="InterPro" id="IPR003140">
    <property type="entry name" value="PLipase/COase/thioEstase"/>
</dbReference>
<proteinExistence type="inferred from homology"/>
<accession>A0A3L9Y4N6</accession>
<evidence type="ECO:0000313" key="5">
    <source>
        <dbReference type="Proteomes" id="UP000281343"/>
    </source>
</evidence>
<dbReference type="RefSeq" id="WP_121896375.1">
    <property type="nucleotide sequence ID" value="NZ_RCNT01000001.1"/>
</dbReference>
<dbReference type="Gene3D" id="3.40.50.1820">
    <property type="entry name" value="alpha/beta hydrolase"/>
    <property type="match status" value="1"/>
</dbReference>
<dbReference type="GO" id="GO:0016787">
    <property type="term" value="F:hydrolase activity"/>
    <property type="evidence" value="ECO:0007669"/>
    <property type="project" value="UniProtKB-KW"/>
</dbReference>
<dbReference type="OrthoDB" id="9801763at2"/>
<dbReference type="Pfam" id="PF02230">
    <property type="entry name" value="Abhydrolase_2"/>
    <property type="match status" value="1"/>
</dbReference>
<keyword evidence="2" id="KW-0378">Hydrolase</keyword>
<sequence length="219" mass="22211">MSDRGLLSFGGASPGRAARGLVLAHGRGGSAADILELGAALGLPDVALAAPDARGQSWWPTSFLAPHTQMAPYLEAGLHALDRAVEALVEGGLERDRIAVAGFSQGACLALEYGARSAGLGAVIGLSGGLVGTGDAGGGAVNALYGYAPKLFDYDNRLEGTPVVIAVHARDPHIPLARAEESAGVFRAMGAEVELLVTPGEGHGITGDGLAAMRRLLNR</sequence>
<evidence type="ECO:0000313" key="4">
    <source>
        <dbReference type="EMBL" id="RMA43784.1"/>
    </source>
</evidence>